<evidence type="ECO:0000313" key="3">
    <source>
        <dbReference type="EMBL" id="SOC52655.1"/>
    </source>
</evidence>
<evidence type="ECO:0000313" key="4">
    <source>
        <dbReference type="Proteomes" id="UP000219688"/>
    </source>
</evidence>
<dbReference type="Proteomes" id="UP000219688">
    <property type="component" value="Unassembled WGS sequence"/>
</dbReference>
<feature type="region of interest" description="Disordered" evidence="1">
    <location>
        <begin position="1"/>
        <end position="27"/>
    </location>
</feature>
<accession>A0A285VEX6</accession>
<dbReference type="Pfam" id="PF13473">
    <property type="entry name" value="Cupredoxin_1"/>
    <property type="match status" value="1"/>
</dbReference>
<dbReference type="PANTHER" id="PTHR36507">
    <property type="entry name" value="BLL1555 PROTEIN"/>
    <property type="match status" value="1"/>
</dbReference>
<dbReference type="InterPro" id="IPR008972">
    <property type="entry name" value="Cupredoxin"/>
</dbReference>
<feature type="domain" description="EfeO-type cupredoxin-like" evidence="2">
    <location>
        <begin position="95"/>
        <end position="177"/>
    </location>
</feature>
<dbReference type="PANTHER" id="PTHR36507:SF1">
    <property type="entry name" value="BLL1555 PROTEIN"/>
    <property type="match status" value="1"/>
</dbReference>
<keyword evidence="4" id="KW-1185">Reference proteome</keyword>
<dbReference type="EMBL" id="OBQK01000001">
    <property type="protein sequence ID" value="SOC52655.1"/>
    <property type="molecule type" value="Genomic_DNA"/>
</dbReference>
<evidence type="ECO:0000259" key="2">
    <source>
        <dbReference type="Pfam" id="PF13473"/>
    </source>
</evidence>
<feature type="compositionally biased region" description="Acidic residues" evidence="1">
    <location>
        <begin position="82"/>
        <end position="97"/>
    </location>
</feature>
<evidence type="ECO:0000256" key="1">
    <source>
        <dbReference type="SAM" id="MobiDB-lite"/>
    </source>
</evidence>
<sequence length="180" mass="18641">MPGRGNPCGPTARMTTMDVTTPLPAPGAPRLLLRGSALVLSVGLLASCVGTDDDPAAAPTTETIAPQTSDAATSDASADATTSDDDQTSDDDEVEAEDVTIVIADFEYEVPDSVAPGAEITIRNEDSVGHTVTSDDETTFDVQVGPGEEVTMTAPDEAGEFPFFCRPHPNMKATLVVEEG</sequence>
<organism evidence="3 4">
    <name type="scientific">Ornithinimicrobium cerasi</name>
    <dbReference type="NCBI Taxonomy" id="2248773"/>
    <lineage>
        <taxon>Bacteria</taxon>
        <taxon>Bacillati</taxon>
        <taxon>Actinomycetota</taxon>
        <taxon>Actinomycetes</taxon>
        <taxon>Micrococcales</taxon>
        <taxon>Ornithinimicrobiaceae</taxon>
        <taxon>Ornithinimicrobium</taxon>
    </lineage>
</organism>
<name>A0A285VEX6_9MICO</name>
<dbReference type="AlphaFoldDB" id="A0A285VEX6"/>
<dbReference type="Gene3D" id="2.60.40.420">
    <property type="entry name" value="Cupredoxins - blue copper proteins"/>
    <property type="match status" value="1"/>
</dbReference>
<dbReference type="SUPFAM" id="SSF49503">
    <property type="entry name" value="Cupredoxins"/>
    <property type="match status" value="1"/>
</dbReference>
<dbReference type="InterPro" id="IPR028096">
    <property type="entry name" value="EfeO_Cupredoxin"/>
</dbReference>
<dbReference type="InterPro" id="IPR052721">
    <property type="entry name" value="ET_Amicyanin"/>
</dbReference>
<gene>
    <name evidence="3" type="ORF">SAMN05421879_101757</name>
</gene>
<protein>
    <submittedName>
        <fullName evidence="3">Plastocyanin</fullName>
    </submittedName>
</protein>
<feature type="compositionally biased region" description="Low complexity" evidence="1">
    <location>
        <begin position="56"/>
        <end position="81"/>
    </location>
</feature>
<reference evidence="4" key="1">
    <citation type="submission" date="2017-08" db="EMBL/GenBank/DDBJ databases">
        <authorList>
            <person name="Varghese N."/>
            <person name="Submissions S."/>
        </authorList>
    </citation>
    <scope>NUCLEOTIDE SEQUENCE [LARGE SCALE GENOMIC DNA]</scope>
    <source>
        <strain evidence="4">USBA17B2</strain>
    </source>
</reference>
<proteinExistence type="predicted"/>
<feature type="region of interest" description="Disordered" evidence="1">
    <location>
        <begin position="53"/>
        <end position="97"/>
    </location>
</feature>